<name>A0A943I4T6_9FIRM</name>
<dbReference type="Pfam" id="PF00535">
    <property type="entry name" value="Glycos_transf_2"/>
    <property type="match status" value="2"/>
</dbReference>
<proteinExistence type="predicted"/>
<evidence type="ECO:0000313" key="2">
    <source>
        <dbReference type="EMBL" id="MBS5589102.1"/>
    </source>
</evidence>
<gene>
    <name evidence="2" type="ORF">KHX14_09925</name>
</gene>
<dbReference type="AlphaFoldDB" id="A0A943I4T6"/>
<dbReference type="PANTHER" id="PTHR43179:SF7">
    <property type="entry name" value="RHAMNOSYLTRANSFERASE WBBL"/>
    <property type="match status" value="1"/>
</dbReference>
<keyword evidence="2" id="KW-0808">Transferase</keyword>
<dbReference type="SUPFAM" id="SSF53448">
    <property type="entry name" value="Nucleotide-diphospho-sugar transferases"/>
    <property type="match status" value="2"/>
</dbReference>
<dbReference type="EC" id="2.4.-.-" evidence="2"/>
<keyword evidence="2" id="KW-0328">Glycosyltransferase</keyword>
<dbReference type="GO" id="GO:0016757">
    <property type="term" value="F:glycosyltransferase activity"/>
    <property type="evidence" value="ECO:0007669"/>
    <property type="project" value="UniProtKB-KW"/>
</dbReference>
<dbReference type="InterPro" id="IPR029044">
    <property type="entry name" value="Nucleotide-diphossugar_trans"/>
</dbReference>
<evidence type="ECO:0000259" key="1">
    <source>
        <dbReference type="Pfam" id="PF00535"/>
    </source>
</evidence>
<dbReference type="InterPro" id="IPR001173">
    <property type="entry name" value="Glyco_trans_2-like"/>
</dbReference>
<dbReference type="Gene3D" id="3.90.550.10">
    <property type="entry name" value="Spore Coat Polysaccharide Biosynthesis Protein SpsA, Chain A"/>
    <property type="match status" value="2"/>
</dbReference>
<evidence type="ECO:0000313" key="3">
    <source>
        <dbReference type="Proteomes" id="UP000751224"/>
    </source>
</evidence>
<feature type="domain" description="Glycosyltransferase 2-like" evidence="1">
    <location>
        <begin position="57"/>
        <end position="141"/>
    </location>
</feature>
<protein>
    <submittedName>
        <fullName evidence="2">Glycosyltransferase</fullName>
        <ecNumber evidence="2">2.4.-.-</ecNumber>
    </submittedName>
</protein>
<dbReference type="PANTHER" id="PTHR43179">
    <property type="entry name" value="RHAMNOSYLTRANSFERASE WBBL"/>
    <property type="match status" value="1"/>
</dbReference>
<feature type="domain" description="Glycosyltransferase 2-like" evidence="1">
    <location>
        <begin position="234"/>
        <end position="399"/>
    </location>
</feature>
<sequence>MGHNIKTSIHLVKNKIKNKKNSYKNYLKKEDINSLDLPPLLNKPLISLILFADENYKDTLDTLKNQTNYDNYEIIVVSNNDIKCEASAVIIEYNCSEKEAYKIGLSVAQGEYIGFLNSDILLSENTLYYMMLEKLYCDFDMVYTDEDIIENGVRKNPFFKPCYSPHTLRSFNYIGFALIRENLITVFNDYYSLLIDLSYTNIKVSNVERVLVHYKNRTIEKFEPIYSNINKKVSIIIPSKDNYTILERCIDSIRKKSIYNNYEIIVVDNGSNNENKCKYANIADKYVYEKMDFNFSKMCNIGAENAEGEIFLFLNDDTEIISQNFLDVMVNYAIEPQTGAVGCQLLYPNNKIQHCGVISIQNGPVHCFLGCDENTDSYFGRNKYSYNYSAVTGACLMIEKKKFQGFDEDLPVAYNDIDLCWNLVEKGYYNVVVNSVKLYHYESISRGDDRKSKSKLLRLYNEREKLYNKHRDFCFNDKFYNRNLTQHRGDFTLENINYINRGMFARVIINPEKYFTDKINYKIEYMSDGNMVNIGGWAYIDGKSTTPFIVIMTRNDVAVPVEANVEIRQDISSKFGKNLDLCGFSCHIDKNLFEKGCYQLGIMLVSKITMRKYIVLIDKRIDIKL</sequence>
<comment type="caution">
    <text evidence="2">The sequence shown here is derived from an EMBL/GenBank/DDBJ whole genome shotgun (WGS) entry which is preliminary data.</text>
</comment>
<organism evidence="2 3">
    <name type="scientific">Thomasclavelia spiroformis</name>
    <dbReference type="NCBI Taxonomy" id="29348"/>
    <lineage>
        <taxon>Bacteria</taxon>
        <taxon>Bacillati</taxon>
        <taxon>Bacillota</taxon>
        <taxon>Erysipelotrichia</taxon>
        <taxon>Erysipelotrichales</taxon>
        <taxon>Coprobacillaceae</taxon>
        <taxon>Thomasclavelia</taxon>
    </lineage>
</organism>
<dbReference type="Proteomes" id="UP000751224">
    <property type="component" value="Unassembled WGS sequence"/>
</dbReference>
<accession>A0A943I4T6</accession>
<dbReference type="EMBL" id="JAGZCC010000082">
    <property type="protein sequence ID" value="MBS5589102.1"/>
    <property type="molecule type" value="Genomic_DNA"/>
</dbReference>
<reference evidence="2" key="1">
    <citation type="submission" date="2021-02" db="EMBL/GenBank/DDBJ databases">
        <title>Infant gut strain persistence is associated with maternal origin, phylogeny, and functional potential including surface adhesion and iron acquisition.</title>
        <authorList>
            <person name="Lou Y.C."/>
        </authorList>
    </citation>
    <scope>NUCLEOTIDE SEQUENCE</scope>
    <source>
        <strain evidence="2">L3_108_000G1_dasL3_108_000G1_metabat.metabat.11</strain>
    </source>
</reference>